<evidence type="ECO:0000256" key="1">
    <source>
        <dbReference type="SAM" id="MobiDB-lite"/>
    </source>
</evidence>
<reference evidence="3 4" key="1">
    <citation type="submission" date="2013-11" db="EMBL/GenBank/DDBJ databases">
        <title>The Damaraland mole rat (Fukomys damarensis) genome and evolution of African mole rats.</title>
        <authorList>
            <person name="Gladyshev V.N."/>
            <person name="Fang X."/>
        </authorList>
    </citation>
    <scope>NUCLEOTIDE SEQUENCE [LARGE SCALE GENOMIC DNA]</scope>
    <source>
        <tissue evidence="3">Liver</tissue>
    </source>
</reference>
<dbReference type="PANTHER" id="PTHR37856:SF1">
    <property type="entry name" value="MAST CELL-EXPRESSED MEMBRANE PROTEIN 1"/>
    <property type="match status" value="1"/>
</dbReference>
<organism evidence="3 4">
    <name type="scientific">Fukomys damarensis</name>
    <name type="common">Damaraland mole rat</name>
    <name type="synonym">Cryptomys damarensis</name>
    <dbReference type="NCBI Taxonomy" id="885580"/>
    <lineage>
        <taxon>Eukaryota</taxon>
        <taxon>Metazoa</taxon>
        <taxon>Chordata</taxon>
        <taxon>Craniata</taxon>
        <taxon>Vertebrata</taxon>
        <taxon>Euteleostomi</taxon>
        <taxon>Mammalia</taxon>
        <taxon>Eutheria</taxon>
        <taxon>Euarchontoglires</taxon>
        <taxon>Glires</taxon>
        <taxon>Rodentia</taxon>
        <taxon>Hystricomorpha</taxon>
        <taxon>Bathyergidae</taxon>
        <taxon>Fukomys</taxon>
    </lineage>
</organism>
<evidence type="ECO:0000256" key="2">
    <source>
        <dbReference type="SAM" id="Phobius"/>
    </source>
</evidence>
<dbReference type="EMBL" id="KN123867">
    <property type="protein sequence ID" value="KFO22967.1"/>
    <property type="molecule type" value="Genomic_DNA"/>
</dbReference>
<evidence type="ECO:0000313" key="4">
    <source>
        <dbReference type="Proteomes" id="UP000028990"/>
    </source>
</evidence>
<gene>
    <name evidence="3" type="ORF">H920_15617</name>
</gene>
<feature type="region of interest" description="Disordered" evidence="1">
    <location>
        <begin position="39"/>
        <end position="67"/>
    </location>
</feature>
<dbReference type="InterPro" id="IPR038818">
    <property type="entry name" value="MCEMP1"/>
</dbReference>
<name>A0A091CWE5_FUKDA</name>
<keyword evidence="2" id="KW-1133">Transmembrane helix</keyword>
<proteinExistence type="predicted"/>
<dbReference type="eggNOG" id="ENOG502RTYW">
    <property type="taxonomic scope" value="Eukaryota"/>
</dbReference>
<dbReference type="Proteomes" id="UP000028990">
    <property type="component" value="Unassembled WGS sequence"/>
</dbReference>
<keyword evidence="4" id="KW-1185">Reference proteome</keyword>
<dbReference type="AlphaFoldDB" id="A0A091CWE5"/>
<sequence>MPCVGCQGWVHLGSSLQPFSPNHTDACDPNYENIALAFRDPAQPKGRKPGLGKQAPTRPRPPSESAQVPAWLQRSIMSLSLLLSLLFTFCIILSALVLVKNLEMSREMRGLKRELSNISSSVLECQEEQRIGWSKVQKDIREATKSIGTVRSRVEAGKERLEMVTGGALGRPALHPANLS</sequence>
<accession>A0A091CWE5</accession>
<evidence type="ECO:0000313" key="3">
    <source>
        <dbReference type="EMBL" id="KFO22967.1"/>
    </source>
</evidence>
<dbReference type="PANTHER" id="PTHR37856">
    <property type="entry name" value="MAST CELL-EXPRESSED MEMBRANE PROTEIN 1"/>
    <property type="match status" value="1"/>
</dbReference>
<feature type="transmembrane region" description="Helical" evidence="2">
    <location>
        <begin position="76"/>
        <end position="99"/>
    </location>
</feature>
<keyword evidence="2" id="KW-0472">Membrane</keyword>
<dbReference type="STRING" id="885580.ENSFDAP00000023297"/>
<keyword evidence="2" id="KW-0812">Transmembrane</keyword>
<protein>
    <submittedName>
        <fullName evidence="3">Mast cell-expressed membrane protein 1</fullName>
    </submittedName>
</protein>